<comment type="caution">
    <text evidence="1">The sequence shown here is derived from an EMBL/GenBank/DDBJ whole genome shotgun (WGS) entry which is preliminary data.</text>
</comment>
<proteinExistence type="predicted"/>
<organism evidence="1 2">
    <name type="scientific">Coniosporium uncinatum</name>
    <dbReference type="NCBI Taxonomy" id="93489"/>
    <lineage>
        <taxon>Eukaryota</taxon>
        <taxon>Fungi</taxon>
        <taxon>Dikarya</taxon>
        <taxon>Ascomycota</taxon>
        <taxon>Pezizomycotina</taxon>
        <taxon>Dothideomycetes</taxon>
        <taxon>Dothideomycetes incertae sedis</taxon>
        <taxon>Coniosporium</taxon>
    </lineage>
</organism>
<gene>
    <name evidence="1" type="ORF">LTS18_012094</name>
</gene>
<dbReference type="Proteomes" id="UP001186974">
    <property type="component" value="Unassembled WGS sequence"/>
</dbReference>
<dbReference type="EMBL" id="JAWDJW010000357">
    <property type="protein sequence ID" value="KAK3080902.1"/>
    <property type="molecule type" value="Genomic_DNA"/>
</dbReference>
<accession>A0ACC3DWD0</accession>
<reference evidence="1" key="1">
    <citation type="submission" date="2024-09" db="EMBL/GenBank/DDBJ databases">
        <title>Black Yeasts Isolated from many extreme environments.</title>
        <authorList>
            <person name="Coleine C."/>
            <person name="Stajich J.E."/>
            <person name="Selbmann L."/>
        </authorList>
    </citation>
    <scope>NUCLEOTIDE SEQUENCE</scope>
    <source>
        <strain evidence="1">CCFEE 5737</strain>
    </source>
</reference>
<name>A0ACC3DWD0_9PEZI</name>
<evidence type="ECO:0000313" key="2">
    <source>
        <dbReference type="Proteomes" id="UP001186974"/>
    </source>
</evidence>
<evidence type="ECO:0000313" key="1">
    <source>
        <dbReference type="EMBL" id="KAK3080902.1"/>
    </source>
</evidence>
<keyword evidence="2" id="KW-1185">Reference proteome</keyword>
<protein>
    <submittedName>
        <fullName evidence="1">Uncharacterized protein</fullName>
    </submittedName>
</protein>
<sequence length="333" mass="37208">MDGHAPKTSIRITHRTDKSIPMSILMALIKPFGSKLVSSSKDYPPGSPRLTVPKAIQKSCSVTERKVNDIYLYDIKRPAPLVATATKKSPRRKRIYYFAGGGWHMPPSGQHWKSCRRFAHEIPNATITIVSYPLAPHSPAPDAFPQLMKLYRTLLAQSHEDDEYVILAGDSSGGNIVLALALEALREEPDGLAPDALLAICPSVDMCRDNKDMEEVERHDPLLSIDFTRASAKGWVGDWENCDPKASPLQADVEVLKRAGVRCHGLTAGYDVLSPDGILFREKCAKAGVEGEWLQWERQMHCWALAWIYGLSESRDAMRWMVDLMKREGTEEP</sequence>